<dbReference type="Pfam" id="PF03796">
    <property type="entry name" value="DnaB_C"/>
    <property type="match status" value="1"/>
</dbReference>
<reference evidence="14 15" key="1">
    <citation type="submission" date="2019-09" db="EMBL/GenBank/DDBJ databases">
        <title>Draft genome sequence assemblies of isolates from the urinary tract.</title>
        <authorList>
            <person name="Mores C.R."/>
            <person name="Putonti C."/>
            <person name="Wolfe A.J."/>
        </authorList>
    </citation>
    <scope>NUCLEOTIDE SEQUENCE [LARGE SCALE GENOMIC DNA]</scope>
    <source>
        <strain evidence="14 15">UMB246</strain>
    </source>
</reference>
<evidence type="ECO:0000256" key="8">
    <source>
        <dbReference type="ARBA" id="ARBA00023125"/>
    </source>
</evidence>
<keyword evidence="9" id="KW-0413">Isomerase</keyword>
<evidence type="ECO:0000256" key="12">
    <source>
        <dbReference type="RuleBase" id="RU362085"/>
    </source>
</evidence>
<dbReference type="FunFam" id="1.10.860.10:FF:000001">
    <property type="entry name" value="Replicative DNA helicase"/>
    <property type="match status" value="1"/>
</dbReference>
<evidence type="ECO:0000256" key="1">
    <source>
        <dbReference type="ARBA" id="ARBA00008428"/>
    </source>
</evidence>
<dbReference type="GO" id="GO:0005829">
    <property type="term" value="C:cytosol"/>
    <property type="evidence" value="ECO:0007669"/>
    <property type="project" value="TreeGrafter"/>
</dbReference>
<dbReference type="CDD" id="cd00984">
    <property type="entry name" value="DnaB_C"/>
    <property type="match status" value="1"/>
</dbReference>
<organism evidence="14 15">
    <name type="scientific">Lactobacillus jensenii</name>
    <dbReference type="NCBI Taxonomy" id="109790"/>
    <lineage>
        <taxon>Bacteria</taxon>
        <taxon>Bacillati</taxon>
        <taxon>Bacillota</taxon>
        <taxon>Bacilli</taxon>
        <taxon>Lactobacillales</taxon>
        <taxon>Lactobacillaceae</taxon>
        <taxon>Lactobacillus</taxon>
    </lineage>
</organism>
<evidence type="ECO:0000256" key="3">
    <source>
        <dbReference type="ARBA" id="ARBA00022705"/>
    </source>
</evidence>
<dbReference type="SUPFAM" id="SSF48024">
    <property type="entry name" value="N-terminal domain of DnaB helicase"/>
    <property type="match status" value="1"/>
</dbReference>
<comment type="function">
    <text evidence="12">The main replicative DNA helicase, it participates in initiation and elongation during chromosome replication. Travels ahead of the DNA replisome, separating dsDNA into templates for DNA synthesis. A processive ATP-dependent 5'-3' DNA helicase it has DNA-dependent ATPase activity.</text>
</comment>
<dbReference type="EMBL" id="VYWW01000011">
    <property type="protein sequence ID" value="KAA9323161.1"/>
    <property type="molecule type" value="Genomic_DNA"/>
</dbReference>
<evidence type="ECO:0000256" key="6">
    <source>
        <dbReference type="ARBA" id="ARBA00022806"/>
    </source>
</evidence>
<evidence type="ECO:0000256" key="5">
    <source>
        <dbReference type="ARBA" id="ARBA00022801"/>
    </source>
</evidence>
<evidence type="ECO:0000256" key="10">
    <source>
        <dbReference type="ARBA" id="ARBA00048954"/>
    </source>
</evidence>
<dbReference type="NCBIfam" id="TIGR00665">
    <property type="entry name" value="DnaB"/>
    <property type="match status" value="1"/>
</dbReference>
<accession>A0A5N1IGV0</accession>
<dbReference type="GO" id="GO:0043139">
    <property type="term" value="F:5'-3' DNA helicase activity"/>
    <property type="evidence" value="ECO:0007669"/>
    <property type="project" value="UniProtKB-EC"/>
</dbReference>
<comment type="similarity">
    <text evidence="1 12">Belongs to the helicase family. DnaB subfamily.</text>
</comment>
<dbReference type="EC" id="5.6.2.3" evidence="11 12"/>
<keyword evidence="8 12" id="KW-0238">DNA-binding</keyword>
<dbReference type="PANTHER" id="PTHR30153:SF2">
    <property type="entry name" value="REPLICATIVE DNA HELICASE"/>
    <property type="match status" value="1"/>
</dbReference>
<comment type="caution">
    <text evidence="14">The sequence shown here is derived from an EMBL/GenBank/DDBJ whole genome shotgun (WGS) entry which is preliminary data.</text>
</comment>
<protein>
    <recommendedName>
        <fullName evidence="11 12">Replicative DNA helicase</fullName>
        <ecNumber evidence="11 12">5.6.2.3</ecNumber>
    </recommendedName>
</protein>
<sequence length="455" mass="50102">MDNVVSPQIPHDSEAEKAVLGAIFIDPEAIADAEAIVTVDDFYERANRILFAAMKDLADRDEAIDPLTIRDELAKRKQLEDIGGIAYISDVAVATPTSAHVTYYAQIVHRKSQLRRLIAASQKIIQNAMEGSDDVANILDDAEKQIMDVSSDTNSAGFRNIKEVVQKALDEINAATAADTDVTGLSTGFVNLDKMTTGLHEDELIILAARPGVGKTSFAMNVAQYAGLHDHKTVAVFSLEMSGEQLVQRMLASEGLIDSMHLRTGQLNNEEWNKLVVAAGALATASIFIDDTPGIKMSEIRAKARKLAKEDGNLGLIVIDYLQLIEGPKSESRQQEVSAISRQLKKLAKELHVPVIALSQLSRSVEQRQDKRPVLSDIRESGSIEQDADIVAFLYRNDYYRDEDGGEDNNQQGDDDNGEVEVIIEKNRSGSRGTVKLMFSKPYNRFSNLDYAHDE</sequence>
<dbReference type="InterPro" id="IPR007692">
    <property type="entry name" value="DNA_helicase_DnaB"/>
</dbReference>
<evidence type="ECO:0000256" key="7">
    <source>
        <dbReference type="ARBA" id="ARBA00022840"/>
    </source>
</evidence>
<dbReference type="Gene3D" id="1.10.860.10">
    <property type="entry name" value="DNAb Helicase, Chain A"/>
    <property type="match status" value="1"/>
</dbReference>
<keyword evidence="4 12" id="KW-0547">Nucleotide-binding</keyword>
<evidence type="ECO:0000256" key="4">
    <source>
        <dbReference type="ARBA" id="ARBA00022741"/>
    </source>
</evidence>
<dbReference type="RefSeq" id="WP_151141422.1">
    <property type="nucleotide sequence ID" value="NZ_VYWW01000011.1"/>
</dbReference>
<evidence type="ECO:0000313" key="14">
    <source>
        <dbReference type="EMBL" id="KAA9323161.1"/>
    </source>
</evidence>
<evidence type="ECO:0000313" key="15">
    <source>
        <dbReference type="Proteomes" id="UP000327236"/>
    </source>
</evidence>
<keyword evidence="2 12" id="KW-0639">Primosome</keyword>
<keyword evidence="5 12" id="KW-0378">Hydrolase</keyword>
<evidence type="ECO:0000256" key="2">
    <source>
        <dbReference type="ARBA" id="ARBA00022515"/>
    </source>
</evidence>
<dbReference type="PROSITE" id="PS51199">
    <property type="entry name" value="SF4_HELICASE"/>
    <property type="match status" value="1"/>
</dbReference>
<dbReference type="GO" id="GO:1990077">
    <property type="term" value="C:primosome complex"/>
    <property type="evidence" value="ECO:0007669"/>
    <property type="project" value="UniProtKB-UniRule"/>
</dbReference>
<evidence type="ECO:0000259" key="13">
    <source>
        <dbReference type="PROSITE" id="PS51199"/>
    </source>
</evidence>
<proteinExistence type="inferred from homology"/>
<dbReference type="Proteomes" id="UP000327236">
    <property type="component" value="Unassembled WGS sequence"/>
</dbReference>
<dbReference type="FunFam" id="3.40.50.300:FF:000076">
    <property type="entry name" value="Replicative DNA helicase"/>
    <property type="match status" value="1"/>
</dbReference>
<name>A0A5N1IGV0_LACJE</name>
<keyword evidence="3 12" id="KW-0235">DNA replication</keyword>
<dbReference type="GO" id="GO:0003677">
    <property type="term" value="F:DNA binding"/>
    <property type="evidence" value="ECO:0007669"/>
    <property type="project" value="UniProtKB-UniRule"/>
</dbReference>
<evidence type="ECO:0000256" key="9">
    <source>
        <dbReference type="ARBA" id="ARBA00023235"/>
    </source>
</evidence>
<dbReference type="GO" id="GO:0016887">
    <property type="term" value="F:ATP hydrolysis activity"/>
    <property type="evidence" value="ECO:0007669"/>
    <property type="project" value="RHEA"/>
</dbReference>
<comment type="catalytic activity">
    <reaction evidence="10 12">
        <text>ATP + H2O = ADP + phosphate + H(+)</text>
        <dbReference type="Rhea" id="RHEA:13065"/>
        <dbReference type="ChEBI" id="CHEBI:15377"/>
        <dbReference type="ChEBI" id="CHEBI:15378"/>
        <dbReference type="ChEBI" id="CHEBI:30616"/>
        <dbReference type="ChEBI" id="CHEBI:43474"/>
        <dbReference type="ChEBI" id="CHEBI:456216"/>
        <dbReference type="EC" id="5.6.2.3"/>
    </reaction>
</comment>
<keyword evidence="7 12" id="KW-0067">ATP-binding</keyword>
<dbReference type="InterPro" id="IPR007694">
    <property type="entry name" value="DNA_helicase_DnaB-like_C"/>
</dbReference>
<dbReference type="AlphaFoldDB" id="A0A5N1IGV0"/>
<dbReference type="SUPFAM" id="SSF52540">
    <property type="entry name" value="P-loop containing nucleoside triphosphate hydrolases"/>
    <property type="match status" value="1"/>
</dbReference>
<evidence type="ECO:0000256" key="11">
    <source>
        <dbReference type="NCBIfam" id="TIGR00665"/>
    </source>
</evidence>
<dbReference type="InterPro" id="IPR007693">
    <property type="entry name" value="DNA_helicase_DnaB-like_N"/>
</dbReference>
<feature type="domain" description="SF4 helicase" evidence="13">
    <location>
        <begin position="178"/>
        <end position="453"/>
    </location>
</feature>
<dbReference type="Gene3D" id="3.40.50.300">
    <property type="entry name" value="P-loop containing nucleotide triphosphate hydrolases"/>
    <property type="match status" value="1"/>
</dbReference>
<keyword evidence="6 12" id="KW-0347">Helicase</keyword>
<dbReference type="InterPro" id="IPR016136">
    <property type="entry name" value="DNA_helicase_N/primase_C"/>
</dbReference>
<dbReference type="GO" id="GO:0006269">
    <property type="term" value="P:DNA replication, synthesis of primer"/>
    <property type="evidence" value="ECO:0007669"/>
    <property type="project" value="UniProtKB-UniRule"/>
</dbReference>
<gene>
    <name evidence="14" type="primary">dnaB</name>
    <name evidence="14" type="ORF">F6H94_03650</name>
</gene>
<dbReference type="SMART" id="SM00382">
    <property type="entry name" value="AAA"/>
    <property type="match status" value="1"/>
</dbReference>
<dbReference type="GO" id="GO:0042802">
    <property type="term" value="F:identical protein binding"/>
    <property type="evidence" value="ECO:0007669"/>
    <property type="project" value="UniProtKB-ARBA"/>
</dbReference>
<dbReference type="InterPro" id="IPR036185">
    <property type="entry name" value="DNA_heli_DnaB-like_N_sf"/>
</dbReference>
<dbReference type="InterPro" id="IPR027417">
    <property type="entry name" value="P-loop_NTPase"/>
</dbReference>
<dbReference type="InterPro" id="IPR003593">
    <property type="entry name" value="AAA+_ATPase"/>
</dbReference>
<dbReference type="NCBIfam" id="NF004384">
    <property type="entry name" value="PRK05748.1"/>
    <property type="match status" value="1"/>
</dbReference>
<dbReference type="OrthoDB" id="9773982at2"/>
<dbReference type="PANTHER" id="PTHR30153">
    <property type="entry name" value="REPLICATIVE DNA HELICASE DNAB"/>
    <property type="match status" value="1"/>
</dbReference>
<dbReference type="GO" id="GO:0005524">
    <property type="term" value="F:ATP binding"/>
    <property type="evidence" value="ECO:0007669"/>
    <property type="project" value="UniProtKB-UniRule"/>
</dbReference>
<dbReference type="Pfam" id="PF00772">
    <property type="entry name" value="DnaB"/>
    <property type="match status" value="1"/>
</dbReference>